<reference evidence="2 3" key="1">
    <citation type="submission" date="2016-10" db="EMBL/GenBank/DDBJ databases">
        <authorList>
            <person name="de Groot N.N."/>
        </authorList>
    </citation>
    <scope>NUCLEOTIDE SEQUENCE [LARGE SCALE GENOMIC DNA]</scope>
    <source>
        <strain evidence="2 3">CGMCC 4.2026</strain>
    </source>
</reference>
<protein>
    <submittedName>
        <fullName evidence="2">Pimeloyl-ACP methyl ester carboxylesterase</fullName>
    </submittedName>
</protein>
<gene>
    <name evidence="2" type="ORF">SAMN05216267_103170</name>
</gene>
<dbReference type="PANTHER" id="PTHR42977:SF1">
    <property type="entry name" value="BLR6576 PROTEIN"/>
    <property type="match status" value="1"/>
</dbReference>
<dbReference type="AlphaFoldDB" id="A0A1H8QVU9"/>
<evidence type="ECO:0000259" key="1">
    <source>
        <dbReference type="Pfam" id="PF00561"/>
    </source>
</evidence>
<dbReference type="Gene3D" id="3.40.50.1820">
    <property type="entry name" value="alpha/beta hydrolase"/>
    <property type="match status" value="1"/>
</dbReference>
<organism evidence="2 3">
    <name type="scientific">Actinacidiphila rubida</name>
    <dbReference type="NCBI Taxonomy" id="310780"/>
    <lineage>
        <taxon>Bacteria</taxon>
        <taxon>Bacillati</taxon>
        <taxon>Actinomycetota</taxon>
        <taxon>Actinomycetes</taxon>
        <taxon>Kitasatosporales</taxon>
        <taxon>Streptomycetaceae</taxon>
        <taxon>Actinacidiphila</taxon>
    </lineage>
</organism>
<keyword evidence="3" id="KW-1185">Reference proteome</keyword>
<dbReference type="RefSeq" id="WP_069462813.1">
    <property type="nucleotide sequence ID" value="NZ_FODD01000031.1"/>
</dbReference>
<dbReference type="EMBL" id="FODD01000031">
    <property type="protein sequence ID" value="SEO57903.1"/>
    <property type="molecule type" value="Genomic_DNA"/>
</dbReference>
<sequence length="288" mass="31917">MLPTHHKTATINGQKVFYREAGPGDAPVVLLLHGFPSSSHMFRHLVPALADDYHVIATDHIGYGHSAMPKVDEFDYTFDNLAGITAGLLNHLGISRFAVYVHDYGAPIGWRLALDPSFDVSAIISQSGNAYMEGFTRPFWDDLFAYASEPSRDTEPGARAKFSPSTTRWQYENGAPDTGLVSPDTWTLDQLLLERPGNDEVQLALFRDYPANIDGYPKLQEYFRSSQVPLLAVWGERDEIFGPDGARAFSRDLPDAEVHLLPAGHFALETHLDAISGYIHGFLGRVLT</sequence>
<evidence type="ECO:0000313" key="2">
    <source>
        <dbReference type="EMBL" id="SEO57903.1"/>
    </source>
</evidence>
<dbReference type="STRING" id="310780.SAMN05216267_103170"/>
<dbReference type="Pfam" id="PF00561">
    <property type="entry name" value="Abhydrolase_1"/>
    <property type="match status" value="1"/>
</dbReference>
<dbReference type="InterPro" id="IPR000073">
    <property type="entry name" value="AB_hydrolase_1"/>
</dbReference>
<name>A0A1H8QVU9_9ACTN</name>
<dbReference type="PRINTS" id="PR00412">
    <property type="entry name" value="EPOXHYDRLASE"/>
</dbReference>
<dbReference type="Proteomes" id="UP000181951">
    <property type="component" value="Unassembled WGS sequence"/>
</dbReference>
<dbReference type="PANTHER" id="PTHR42977">
    <property type="entry name" value="HYDROLASE-RELATED"/>
    <property type="match status" value="1"/>
</dbReference>
<dbReference type="InterPro" id="IPR051340">
    <property type="entry name" value="Haloalkane_dehalogenase"/>
</dbReference>
<proteinExistence type="predicted"/>
<dbReference type="GO" id="GO:0004301">
    <property type="term" value="F:epoxide hydrolase activity"/>
    <property type="evidence" value="ECO:0007669"/>
    <property type="project" value="TreeGrafter"/>
</dbReference>
<dbReference type="SUPFAM" id="SSF53474">
    <property type="entry name" value="alpha/beta-Hydrolases"/>
    <property type="match status" value="1"/>
</dbReference>
<accession>A0A1H8QVU9</accession>
<dbReference type="OrthoDB" id="5431692at2"/>
<dbReference type="InterPro" id="IPR029058">
    <property type="entry name" value="AB_hydrolase_fold"/>
</dbReference>
<feature type="domain" description="AB hydrolase-1" evidence="1">
    <location>
        <begin position="27"/>
        <end position="271"/>
    </location>
</feature>
<evidence type="ECO:0000313" key="3">
    <source>
        <dbReference type="Proteomes" id="UP000181951"/>
    </source>
</evidence>
<dbReference type="InterPro" id="IPR000639">
    <property type="entry name" value="Epox_hydrolase-like"/>
</dbReference>